<organism evidence="1 2">
    <name type="scientific">Gloeothece verrucosa (strain PCC 7822)</name>
    <name type="common">Cyanothece sp. (strain PCC 7822)</name>
    <dbReference type="NCBI Taxonomy" id="497965"/>
    <lineage>
        <taxon>Bacteria</taxon>
        <taxon>Bacillati</taxon>
        <taxon>Cyanobacteriota</taxon>
        <taxon>Cyanophyceae</taxon>
        <taxon>Oscillatoriophycideae</taxon>
        <taxon>Chroococcales</taxon>
        <taxon>Aphanothecaceae</taxon>
        <taxon>Gloeothece</taxon>
        <taxon>Gloeothece verrucosa</taxon>
    </lineage>
</organism>
<gene>
    <name evidence="1" type="ordered locus">Cyan7822_6040</name>
</gene>
<proteinExistence type="predicted"/>
<keyword evidence="1" id="KW-0614">Plasmid</keyword>
<evidence type="ECO:0000313" key="1">
    <source>
        <dbReference type="EMBL" id="ADN17887.1"/>
    </source>
</evidence>
<protein>
    <submittedName>
        <fullName evidence="1">Uncharacterized protein</fullName>
    </submittedName>
</protein>
<dbReference type="HOGENOM" id="CLU_2600208_0_0_3"/>
<dbReference type="KEGG" id="cyj:Cyan7822_6040"/>
<sequence length="79" mass="9158">MLPFNPRAGENDEVNLIISEAILRGFICQIDENKKWKIHFSDDWALSQTETEWLLLFKAVPQMAISHEKLLKMLRSSGN</sequence>
<dbReference type="Proteomes" id="UP000008206">
    <property type="component" value="Plasmid Cy782201"/>
</dbReference>
<keyword evidence="2" id="KW-1185">Reference proteome</keyword>
<geneLocation type="plasmid" evidence="1 2">
    <name>Cy782201</name>
</geneLocation>
<accession>E0ULQ7</accession>
<dbReference type="AlphaFoldDB" id="E0ULQ7"/>
<name>E0ULQ7_GLOV7</name>
<evidence type="ECO:0000313" key="2">
    <source>
        <dbReference type="Proteomes" id="UP000008206"/>
    </source>
</evidence>
<dbReference type="EMBL" id="CP002199">
    <property type="protein sequence ID" value="ADN17887.1"/>
    <property type="molecule type" value="Genomic_DNA"/>
</dbReference>
<dbReference type="RefSeq" id="WP_013334637.1">
    <property type="nucleotide sequence ID" value="NC_014533.1"/>
</dbReference>
<reference evidence="2" key="1">
    <citation type="journal article" date="2011" name="MBio">
        <title>Novel metabolic attributes of the genus Cyanothece, comprising a group of unicellular nitrogen-fixing Cyanobacteria.</title>
        <authorList>
            <person name="Bandyopadhyay A."/>
            <person name="Elvitigala T."/>
            <person name="Welsh E."/>
            <person name="Stockel J."/>
            <person name="Liberton M."/>
            <person name="Min H."/>
            <person name="Sherman L.A."/>
            <person name="Pakrasi H.B."/>
        </authorList>
    </citation>
    <scope>NUCLEOTIDE SEQUENCE [LARGE SCALE GENOMIC DNA]</scope>
    <source>
        <strain evidence="2">PCC 7822</strain>
        <plasmid evidence="2">Cy782201</plasmid>
    </source>
</reference>